<dbReference type="Proteomes" id="UP000824090">
    <property type="component" value="Unassembled WGS sequence"/>
</dbReference>
<dbReference type="SMART" id="SM00934">
    <property type="entry name" value="OMPdecase"/>
    <property type="match status" value="1"/>
</dbReference>
<evidence type="ECO:0000259" key="2">
    <source>
        <dbReference type="SMART" id="SM00934"/>
    </source>
</evidence>
<dbReference type="GO" id="GO:0006207">
    <property type="term" value="P:'de novo' pyrimidine nucleobase biosynthetic process"/>
    <property type="evidence" value="ECO:0007669"/>
    <property type="project" value="InterPro"/>
</dbReference>
<dbReference type="Pfam" id="PF00215">
    <property type="entry name" value="OMPdecase"/>
    <property type="match status" value="1"/>
</dbReference>
<dbReference type="InterPro" id="IPR013785">
    <property type="entry name" value="Aldolase_TIM"/>
</dbReference>
<dbReference type="AlphaFoldDB" id="A0A9D1I2J0"/>
<evidence type="ECO:0000256" key="1">
    <source>
        <dbReference type="ARBA" id="ARBA00023239"/>
    </source>
</evidence>
<dbReference type="GO" id="GO:0004590">
    <property type="term" value="F:orotidine-5'-phosphate decarboxylase activity"/>
    <property type="evidence" value="ECO:0007669"/>
    <property type="project" value="InterPro"/>
</dbReference>
<name>A0A9D1I2J0_9FIRM</name>
<keyword evidence="1" id="KW-0456">Lyase</keyword>
<dbReference type="GO" id="GO:0033982">
    <property type="term" value="F:3-dehydro-L-gulonate-6-phosphate decarboxylase activity"/>
    <property type="evidence" value="ECO:0007669"/>
    <property type="project" value="TreeGrafter"/>
</dbReference>
<dbReference type="SUPFAM" id="SSF51366">
    <property type="entry name" value="Ribulose-phoshate binding barrel"/>
    <property type="match status" value="1"/>
</dbReference>
<dbReference type="InterPro" id="IPR011060">
    <property type="entry name" value="RibuloseP-bd_barrel"/>
</dbReference>
<accession>A0A9D1I2J0</accession>
<evidence type="ECO:0000313" key="3">
    <source>
        <dbReference type="EMBL" id="HIU25765.1"/>
    </source>
</evidence>
<dbReference type="EMBL" id="DVMP01000086">
    <property type="protein sequence ID" value="HIU25765.1"/>
    <property type="molecule type" value="Genomic_DNA"/>
</dbReference>
<reference evidence="3" key="1">
    <citation type="submission" date="2020-10" db="EMBL/GenBank/DDBJ databases">
        <authorList>
            <person name="Gilroy R."/>
        </authorList>
    </citation>
    <scope>NUCLEOTIDE SEQUENCE</scope>
    <source>
        <strain evidence="3">ChiHcec3-6078</strain>
    </source>
</reference>
<gene>
    <name evidence="3" type="ORF">IAC50_04655</name>
</gene>
<proteinExistence type="predicted"/>
<feature type="domain" description="Orotidine 5'-phosphate decarboxylase" evidence="2">
    <location>
        <begin position="6"/>
        <end position="211"/>
    </location>
</feature>
<organism evidence="3 4">
    <name type="scientific">Candidatus Allocopromorpha excrementigallinarum</name>
    <dbReference type="NCBI Taxonomy" id="2840742"/>
    <lineage>
        <taxon>Bacteria</taxon>
        <taxon>Bacillati</taxon>
        <taxon>Bacillota</taxon>
        <taxon>Clostridia</taxon>
        <taxon>Eubacteriales</taxon>
        <taxon>Eubacteriaceae</taxon>
        <taxon>Eubacteriaceae incertae sedis</taxon>
        <taxon>Candidatus Allocopromorpha</taxon>
    </lineage>
</organism>
<dbReference type="GO" id="GO:0019854">
    <property type="term" value="P:L-ascorbic acid catabolic process"/>
    <property type="evidence" value="ECO:0007669"/>
    <property type="project" value="TreeGrafter"/>
</dbReference>
<sequence>MGRRLKWQFGLDVLNMEQAHACLDAVGEMPEIIEIGTPLIFFEGLRAIREVRERCPNQEILVDCKMIDAASLMSVPMYEAGADIVTVEGGSHDYVISEQARVAHEYGKPCEADLMNVKNLEQRAEELMDLGVDIIGMHAASQALRPNELHVNDIKRILSVVPAEKLCIAHSITLDTLDTILDFKPAITVCQIPVINQTVTQEERIEVALKINEIFNKHEAML</sequence>
<evidence type="ECO:0000313" key="4">
    <source>
        <dbReference type="Proteomes" id="UP000824090"/>
    </source>
</evidence>
<protein>
    <submittedName>
        <fullName evidence="3">Orotidine 5'-phosphate decarboxylase</fullName>
    </submittedName>
</protein>
<dbReference type="InterPro" id="IPR001754">
    <property type="entry name" value="OMPdeCOase_dom"/>
</dbReference>
<dbReference type="PANTHER" id="PTHR35039:SF3">
    <property type="entry name" value="3-KETO-L-GULONATE-6-PHOSPHATE DECARBOXYLASE SGBH-RELATED"/>
    <property type="match status" value="1"/>
</dbReference>
<comment type="caution">
    <text evidence="3">The sequence shown here is derived from an EMBL/GenBank/DDBJ whole genome shotgun (WGS) entry which is preliminary data.</text>
</comment>
<dbReference type="PANTHER" id="PTHR35039">
    <property type="entry name" value="3-KETO-L-GULONATE-6-PHOSPHATE DECARBOXYLASE SGBH-RELATED"/>
    <property type="match status" value="1"/>
</dbReference>
<reference evidence="3" key="2">
    <citation type="journal article" date="2021" name="PeerJ">
        <title>Extensive microbial diversity within the chicken gut microbiome revealed by metagenomics and culture.</title>
        <authorList>
            <person name="Gilroy R."/>
            <person name="Ravi A."/>
            <person name="Getino M."/>
            <person name="Pursley I."/>
            <person name="Horton D.L."/>
            <person name="Alikhan N.F."/>
            <person name="Baker D."/>
            <person name="Gharbi K."/>
            <person name="Hall N."/>
            <person name="Watson M."/>
            <person name="Adriaenssens E.M."/>
            <person name="Foster-Nyarko E."/>
            <person name="Jarju S."/>
            <person name="Secka A."/>
            <person name="Antonio M."/>
            <person name="Oren A."/>
            <person name="Chaudhuri R.R."/>
            <person name="La Ragione R."/>
            <person name="Hildebrand F."/>
            <person name="Pallen M.J."/>
        </authorList>
    </citation>
    <scope>NUCLEOTIDE SEQUENCE</scope>
    <source>
        <strain evidence="3">ChiHcec3-6078</strain>
    </source>
</reference>
<dbReference type="Gene3D" id="3.20.20.70">
    <property type="entry name" value="Aldolase class I"/>
    <property type="match status" value="1"/>
</dbReference>